<dbReference type="STRING" id="1218098.GCA_001598715_04975"/>
<dbReference type="AlphaFoldDB" id="A0A378UCV7"/>
<organism evidence="1 2">
    <name type="scientific">Klebsiella pneumoniae subsp. ozaenae</name>
    <dbReference type="NCBI Taxonomy" id="574"/>
    <lineage>
        <taxon>Bacteria</taxon>
        <taxon>Pseudomonadati</taxon>
        <taxon>Pseudomonadota</taxon>
        <taxon>Gammaproteobacteria</taxon>
        <taxon>Enterobacterales</taxon>
        <taxon>Enterobacteriaceae</taxon>
        <taxon>Klebsiella/Raoultella group</taxon>
        <taxon>Klebsiella</taxon>
        <taxon>Klebsiella pneumoniae complex</taxon>
    </lineage>
</organism>
<evidence type="ECO:0000313" key="1">
    <source>
        <dbReference type="EMBL" id="STZ75238.1"/>
    </source>
</evidence>
<sequence length="97" mass="11067">MKNKIKKSRFLSDSDAHYLVQDAENLLSPARRRLLRQGLTLGGIMMLTGCDISDNDDVEKVLSRMSRLNDRVQGFLFSKSDPSSSIRIFRDYPSFPV</sequence>
<name>A0A378UCV7_KLEPO</name>
<gene>
    <name evidence="1" type="ORF">NCTC10313_07433</name>
</gene>
<reference evidence="1 2" key="1">
    <citation type="submission" date="2018-06" db="EMBL/GenBank/DDBJ databases">
        <authorList>
            <consortium name="Pathogen Informatics"/>
            <person name="Doyle S."/>
        </authorList>
    </citation>
    <scope>NUCLEOTIDE SEQUENCE [LARGE SCALE GENOMIC DNA]</scope>
    <source>
        <strain evidence="1 2">NCTC10313</strain>
    </source>
</reference>
<dbReference type="EMBL" id="UGLW01000006">
    <property type="protein sequence ID" value="STZ75238.1"/>
    <property type="molecule type" value="Genomic_DNA"/>
</dbReference>
<protein>
    <submittedName>
        <fullName evidence="1">Uncharacterized protein</fullName>
    </submittedName>
</protein>
<proteinExistence type="predicted"/>
<accession>A0A378UCV7</accession>
<dbReference type="Proteomes" id="UP000254487">
    <property type="component" value="Unassembled WGS sequence"/>
</dbReference>
<evidence type="ECO:0000313" key="2">
    <source>
        <dbReference type="Proteomes" id="UP000254487"/>
    </source>
</evidence>